<protein>
    <recommendedName>
        <fullName evidence="4">General secretion pathway GspH domain-containing protein</fullName>
    </recommendedName>
</protein>
<evidence type="ECO:0000313" key="2">
    <source>
        <dbReference type="EMBL" id="OGZ11953.1"/>
    </source>
</evidence>
<dbReference type="InterPro" id="IPR045584">
    <property type="entry name" value="Pilin-like"/>
</dbReference>
<dbReference type="NCBIfam" id="TIGR02532">
    <property type="entry name" value="IV_pilin_GFxxxE"/>
    <property type="match status" value="1"/>
</dbReference>
<keyword evidence="1" id="KW-1133">Transmembrane helix</keyword>
<comment type="caution">
    <text evidence="2">The sequence shown here is derived from an EMBL/GenBank/DDBJ whole genome shotgun (WGS) entry which is preliminary data.</text>
</comment>
<dbReference type="EMBL" id="MHLO01000027">
    <property type="protein sequence ID" value="OGZ11953.1"/>
    <property type="molecule type" value="Genomic_DNA"/>
</dbReference>
<name>A0A1G2DEH7_9BACT</name>
<reference evidence="2 3" key="1">
    <citation type="journal article" date="2016" name="Nat. Commun.">
        <title>Thousands of microbial genomes shed light on interconnected biogeochemical processes in an aquifer system.</title>
        <authorList>
            <person name="Anantharaman K."/>
            <person name="Brown C.T."/>
            <person name="Hug L.A."/>
            <person name="Sharon I."/>
            <person name="Castelle C.J."/>
            <person name="Probst A.J."/>
            <person name="Thomas B.C."/>
            <person name="Singh A."/>
            <person name="Wilkins M.J."/>
            <person name="Karaoz U."/>
            <person name="Brodie E.L."/>
            <person name="Williams K.H."/>
            <person name="Hubbard S.S."/>
            <person name="Banfield J.F."/>
        </authorList>
    </citation>
    <scope>NUCLEOTIDE SEQUENCE [LARGE SCALE GENOMIC DNA]</scope>
</reference>
<sequence length="162" mass="17215">MFQKKGLPFSKKRVTLGNSGFTLVEILIVIGIFMLLAALTLGVGVDTARRATVGSERTTLVESLERARSRAMNNLGEKQHGVIVTSTDFVLFQGSIYSAGDPTNEVSERSDGISVTGPTDPVTVVFAQLSGRVDAGQTGDILLSNGDQNATVGINTEGRIDW</sequence>
<dbReference type="Proteomes" id="UP000178636">
    <property type="component" value="Unassembled WGS sequence"/>
</dbReference>
<evidence type="ECO:0000313" key="3">
    <source>
        <dbReference type="Proteomes" id="UP000178636"/>
    </source>
</evidence>
<keyword evidence="1" id="KW-0472">Membrane</keyword>
<dbReference type="PROSITE" id="PS00409">
    <property type="entry name" value="PROKAR_NTER_METHYL"/>
    <property type="match status" value="1"/>
</dbReference>
<dbReference type="STRING" id="1798664.A3C93_05945"/>
<proteinExistence type="predicted"/>
<dbReference type="Pfam" id="PF07963">
    <property type="entry name" value="N_methyl"/>
    <property type="match status" value="1"/>
</dbReference>
<gene>
    <name evidence="2" type="ORF">A3C93_05945</name>
</gene>
<evidence type="ECO:0000256" key="1">
    <source>
        <dbReference type="SAM" id="Phobius"/>
    </source>
</evidence>
<dbReference type="AlphaFoldDB" id="A0A1G2DEH7"/>
<feature type="transmembrane region" description="Helical" evidence="1">
    <location>
        <begin position="21"/>
        <end position="45"/>
    </location>
</feature>
<organism evidence="2 3">
    <name type="scientific">Candidatus Lloydbacteria bacterium RIFCSPHIGHO2_02_FULL_54_17</name>
    <dbReference type="NCBI Taxonomy" id="1798664"/>
    <lineage>
        <taxon>Bacteria</taxon>
        <taxon>Candidatus Lloydiibacteriota</taxon>
    </lineage>
</organism>
<accession>A0A1G2DEH7</accession>
<evidence type="ECO:0008006" key="4">
    <source>
        <dbReference type="Google" id="ProtNLM"/>
    </source>
</evidence>
<keyword evidence="1" id="KW-0812">Transmembrane</keyword>
<dbReference type="SUPFAM" id="SSF54523">
    <property type="entry name" value="Pili subunits"/>
    <property type="match status" value="1"/>
</dbReference>
<dbReference type="InterPro" id="IPR012902">
    <property type="entry name" value="N_methyl_site"/>
</dbReference>